<reference evidence="1 2" key="1">
    <citation type="journal article" date="2019" name="Commun. Biol.">
        <title>The bagworm genome reveals a unique fibroin gene that provides high tensile strength.</title>
        <authorList>
            <person name="Kono N."/>
            <person name="Nakamura H."/>
            <person name="Ohtoshi R."/>
            <person name="Tomita M."/>
            <person name="Numata K."/>
            <person name="Arakawa K."/>
        </authorList>
    </citation>
    <scope>NUCLEOTIDE SEQUENCE [LARGE SCALE GENOMIC DNA]</scope>
</reference>
<sequence length="245" mass="26897">MQLKDLKTFVRNRVNEINSLNSGFIWMHVLTSENPADSRGVNSHTLRLSSLWWEGPSSLKREKSEWPQLPSTTPFKLNLPNLKTKSASNELSRVLRSSRHSVLEFSANEVIKFNFKPACAPHFGGIWEAGIKSAKFHLKRIDGNFSLTFEELATLFTQIEAILNSRPSSPLSSEPTDLSPLTPGHFLLGRSLISVPSLSVTSSRTTRYKSTAASGCGNCSGRAVRGTDTLAAPIDSLGLPDTNQS</sequence>
<organism evidence="1 2">
    <name type="scientific">Eumeta variegata</name>
    <name type="common">Bagworm moth</name>
    <name type="synonym">Eumeta japonica</name>
    <dbReference type="NCBI Taxonomy" id="151549"/>
    <lineage>
        <taxon>Eukaryota</taxon>
        <taxon>Metazoa</taxon>
        <taxon>Ecdysozoa</taxon>
        <taxon>Arthropoda</taxon>
        <taxon>Hexapoda</taxon>
        <taxon>Insecta</taxon>
        <taxon>Pterygota</taxon>
        <taxon>Neoptera</taxon>
        <taxon>Endopterygota</taxon>
        <taxon>Lepidoptera</taxon>
        <taxon>Glossata</taxon>
        <taxon>Ditrysia</taxon>
        <taxon>Tineoidea</taxon>
        <taxon>Psychidae</taxon>
        <taxon>Oiketicinae</taxon>
        <taxon>Eumeta</taxon>
    </lineage>
</organism>
<accession>A0A4C2A2A7</accession>
<dbReference type="PANTHER" id="PTHR47331:SF1">
    <property type="entry name" value="GAG-LIKE PROTEIN"/>
    <property type="match status" value="1"/>
</dbReference>
<evidence type="ECO:0000313" key="1">
    <source>
        <dbReference type="EMBL" id="GBP93309.1"/>
    </source>
</evidence>
<dbReference type="AlphaFoldDB" id="A0A4C2A2A7"/>
<proteinExistence type="predicted"/>
<gene>
    <name evidence="1" type="ORF">EVAR_66542_1</name>
</gene>
<comment type="caution">
    <text evidence="1">The sequence shown here is derived from an EMBL/GenBank/DDBJ whole genome shotgun (WGS) entry which is preliminary data.</text>
</comment>
<dbReference type="InterPro" id="IPR036397">
    <property type="entry name" value="RNaseH_sf"/>
</dbReference>
<protein>
    <submittedName>
        <fullName evidence="1">Uncharacterized protein</fullName>
    </submittedName>
</protein>
<dbReference type="PANTHER" id="PTHR47331">
    <property type="entry name" value="PHD-TYPE DOMAIN-CONTAINING PROTEIN"/>
    <property type="match status" value="1"/>
</dbReference>
<dbReference type="Gene3D" id="3.30.420.10">
    <property type="entry name" value="Ribonuclease H-like superfamily/Ribonuclease H"/>
    <property type="match status" value="1"/>
</dbReference>
<keyword evidence="2" id="KW-1185">Reference proteome</keyword>
<name>A0A4C2A2A7_EUMVA</name>
<evidence type="ECO:0000313" key="2">
    <source>
        <dbReference type="Proteomes" id="UP000299102"/>
    </source>
</evidence>
<dbReference type="OrthoDB" id="8194935at2759"/>
<dbReference type="Proteomes" id="UP000299102">
    <property type="component" value="Unassembled WGS sequence"/>
</dbReference>
<dbReference type="GO" id="GO:0003676">
    <property type="term" value="F:nucleic acid binding"/>
    <property type="evidence" value="ECO:0007669"/>
    <property type="project" value="InterPro"/>
</dbReference>
<dbReference type="STRING" id="151549.A0A4C2A2A7"/>
<dbReference type="EMBL" id="BGZK01002362">
    <property type="protein sequence ID" value="GBP93309.1"/>
    <property type="molecule type" value="Genomic_DNA"/>
</dbReference>